<organism evidence="1 2">
    <name type="scientific">Solanum pinnatisectum</name>
    <name type="common">tansyleaf nightshade</name>
    <dbReference type="NCBI Taxonomy" id="50273"/>
    <lineage>
        <taxon>Eukaryota</taxon>
        <taxon>Viridiplantae</taxon>
        <taxon>Streptophyta</taxon>
        <taxon>Embryophyta</taxon>
        <taxon>Tracheophyta</taxon>
        <taxon>Spermatophyta</taxon>
        <taxon>Magnoliopsida</taxon>
        <taxon>eudicotyledons</taxon>
        <taxon>Gunneridae</taxon>
        <taxon>Pentapetalae</taxon>
        <taxon>asterids</taxon>
        <taxon>lamiids</taxon>
        <taxon>Solanales</taxon>
        <taxon>Solanaceae</taxon>
        <taxon>Solanoideae</taxon>
        <taxon>Solaneae</taxon>
        <taxon>Solanum</taxon>
    </lineage>
</organism>
<evidence type="ECO:0000313" key="2">
    <source>
        <dbReference type="Proteomes" id="UP001311915"/>
    </source>
</evidence>
<dbReference type="AlphaFoldDB" id="A0AAV9KJ62"/>
<protein>
    <submittedName>
        <fullName evidence="1">Uncharacterized protein</fullName>
    </submittedName>
</protein>
<reference evidence="1 2" key="1">
    <citation type="submission" date="2023-10" db="EMBL/GenBank/DDBJ databases">
        <title>Genome-Wide Identification Analysis in wild type Solanum Pinnatisectum Reveals Some Genes Defensing Phytophthora Infestans.</title>
        <authorList>
            <person name="Sun C."/>
        </authorList>
    </citation>
    <scope>NUCLEOTIDE SEQUENCE [LARGE SCALE GENOMIC DNA]</scope>
    <source>
        <strain evidence="1">LQN</strain>
        <tissue evidence="1">Leaf</tissue>
    </source>
</reference>
<gene>
    <name evidence="1" type="ORF">R3W88_019314</name>
</gene>
<name>A0AAV9KJ62_9SOLN</name>
<accession>A0AAV9KJ62</accession>
<dbReference type="Proteomes" id="UP001311915">
    <property type="component" value="Unassembled WGS sequence"/>
</dbReference>
<comment type="caution">
    <text evidence="1">The sequence shown here is derived from an EMBL/GenBank/DDBJ whole genome shotgun (WGS) entry which is preliminary data.</text>
</comment>
<keyword evidence="2" id="KW-1185">Reference proteome</keyword>
<dbReference type="EMBL" id="JAWPEI010000010">
    <property type="protein sequence ID" value="KAK4713407.1"/>
    <property type="molecule type" value="Genomic_DNA"/>
</dbReference>
<proteinExistence type="predicted"/>
<sequence length="130" mass="14737">MRKFKAAPIPHLDGLMFMGEKDLGFVKGIHTFVEGSKKTAVFAAFLSSTTFEKGLKKGECAYLAALIKVKPDVHVEVLDDVATLLMEYKDVMPPELPRELPQRREIYHRIELIPRLVPSTCPHYRMSPLV</sequence>
<evidence type="ECO:0000313" key="1">
    <source>
        <dbReference type="EMBL" id="KAK4713407.1"/>
    </source>
</evidence>